<dbReference type="PATRIC" id="fig|1230456.3.peg.329"/>
<dbReference type="Gene3D" id="3.30.160.250">
    <property type="match status" value="1"/>
</dbReference>
<comment type="caution">
    <text evidence="2">The sequence shown here is derived from an EMBL/GenBank/DDBJ whole genome shotgun (WGS) entry which is preliminary data.</text>
</comment>
<reference evidence="2 3" key="1">
    <citation type="journal article" date="2014" name="PLoS Genet.">
        <title>Phylogenetically driven sequencing of extremely halophilic archaea reveals strategies for static and dynamic osmo-response.</title>
        <authorList>
            <person name="Becker E.A."/>
            <person name="Seitzer P.M."/>
            <person name="Tritt A."/>
            <person name="Larsen D."/>
            <person name="Krusor M."/>
            <person name="Yao A.I."/>
            <person name="Wu D."/>
            <person name="Madern D."/>
            <person name="Eisen J.A."/>
            <person name="Darling A.E."/>
            <person name="Facciotti M.T."/>
        </authorList>
    </citation>
    <scope>NUCLEOTIDE SEQUENCE [LARGE SCALE GENOMIC DNA]</scope>
    <source>
        <strain evidence="2 3">JCM 14978</strain>
    </source>
</reference>
<name>M0PH65_9EURY</name>
<dbReference type="AlphaFoldDB" id="M0PH65"/>
<keyword evidence="3" id="KW-1185">Reference proteome</keyword>
<dbReference type="InterPro" id="IPR055811">
    <property type="entry name" value="DUF7387"/>
</dbReference>
<accession>M0PH65</accession>
<feature type="region of interest" description="Disordered" evidence="1">
    <location>
        <begin position="83"/>
        <end position="103"/>
    </location>
</feature>
<protein>
    <recommendedName>
        <fullName evidence="4">HicB-like antitoxin of toxin-antitoxin system domain-containing protein</fullName>
    </recommendedName>
</protein>
<proteinExistence type="predicted"/>
<dbReference type="SUPFAM" id="SSF143100">
    <property type="entry name" value="TTHA1013/TTHA0281-like"/>
    <property type="match status" value="1"/>
</dbReference>
<organism evidence="2 3">
    <name type="scientific">Halorubrum kocurii JCM 14978</name>
    <dbReference type="NCBI Taxonomy" id="1230456"/>
    <lineage>
        <taxon>Archaea</taxon>
        <taxon>Methanobacteriati</taxon>
        <taxon>Methanobacteriota</taxon>
        <taxon>Stenosarchaea group</taxon>
        <taxon>Halobacteria</taxon>
        <taxon>Halobacteriales</taxon>
        <taxon>Haloferacaceae</taxon>
        <taxon>Halorubrum</taxon>
    </lineage>
</organism>
<evidence type="ECO:0000313" key="3">
    <source>
        <dbReference type="Proteomes" id="UP000011546"/>
    </source>
</evidence>
<evidence type="ECO:0000256" key="1">
    <source>
        <dbReference type="SAM" id="MobiDB-lite"/>
    </source>
</evidence>
<dbReference type="Pfam" id="PF24113">
    <property type="entry name" value="DUF7387"/>
    <property type="match status" value="1"/>
</dbReference>
<feature type="compositionally biased region" description="Basic and acidic residues" evidence="1">
    <location>
        <begin position="89"/>
        <end position="103"/>
    </location>
</feature>
<evidence type="ECO:0008006" key="4">
    <source>
        <dbReference type="Google" id="ProtNLM"/>
    </source>
</evidence>
<evidence type="ECO:0000313" key="2">
    <source>
        <dbReference type="EMBL" id="EMA69253.1"/>
    </source>
</evidence>
<dbReference type="EMBL" id="AOJH01000012">
    <property type="protein sequence ID" value="EMA69253.1"/>
    <property type="molecule type" value="Genomic_DNA"/>
</dbReference>
<dbReference type="InterPro" id="IPR035069">
    <property type="entry name" value="TTHA1013/TTHA0281-like"/>
</dbReference>
<dbReference type="Proteomes" id="UP000011546">
    <property type="component" value="Unassembled WGS sequence"/>
</dbReference>
<sequence>MVIMSTETSTNDDVRSGRTITLTQADDGWWVARDEATGVASQGETRQDALDNLDEAVALHKGETGDSVDNWEEEKEVLEELGIDPDEVQQARDEHDGLPEFMQ</sequence>
<gene>
    <name evidence="2" type="ORF">C468_01750</name>
</gene>